<dbReference type="STRING" id="105231.A0A1Y1HKZ5"/>
<feature type="region of interest" description="Disordered" evidence="3">
    <location>
        <begin position="400"/>
        <end position="578"/>
    </location>
</feature>
<evidence type="ECO:0000256" key="1">
    <source>
        <dbReference type="ARBA" id="ARBA00022801"/>
    </source>
</evidence>
<dbReference type="OrthoDB" id="354304at2759"/>
<dbReference type="InterPro" id="IPR001345">
    <property type="entry name" value="PG/BPGM_mutase_AS"/>
</dbReference>
<protein>
    <recommendedName>
        <fullName evidence="6">Phosphoglycerate mutase family protein</fullName>
    </recommendedName>
</protein>
<feature type="binding site" evidence="2">
    <location>
        <begin position="26"/>
        <end position="33"/>
    </location>
    <ligand>
        <name>substrate</name>
    </ligand>
</feature>
<dbReference type="GO" id="GO:0045820">
    <property type="term" value="P:negative regulation of glycolytic process"/>
    <property type="evidence" value="ECO:0000318"/>
    <property type="project" value="GO_Central"/>
</dbReference>
<proteinExistence type="predicted"/>
<dbReference type="InterPro" id="IPR013078">
    <property type="entry name" value="His_Pase_superF_clade-1"/>
</dbReference>
<feature type="compositionally biased region" description="Low complexity" evidence="3">
    <location>
        <begin position="711"/>
        <end position="728"/>
    </location>
</feature>
<dbReference type="GO" id="GO:0004331">
    <property type="term" value="F:fructose-2,6-bisphosphate 2-phosphatase activity"/>
    <property type="evidence" value="ECO:0000318"/>
    <property type="project" value="GO_Central"/>
</dbReference>
<feature type="compositionally biased region" description="Basic and acidic residues" evidence="3">
    <location>
        <begin position="529"/>
        <end position="540"/>
    </location>
</feature>
<evidence type="ECO:0008006" key="6">
    <source>
        <dbReference type="Google" id="ProtNLM"/>
    </source>
</evidence>
<dbReference type="GO" id="GO:0043456">
    <property type="term" value="P:regulation of pentose-phosphate shunt"/>
    <property type="evidence" value="ECO:0000318"/>
    <property type="project" value="GO_Central"/>
</dbReference>
<dbReference type="Pfam" id="PF00300">
    <property type="entry name" value="His_Phos_1"/>
    <property type="match status" value="1"/>
</dbReference>
<dbReference type="PROSITE" id="PS00175">
    <property type="entry name" value="PG_MUTASE"/>
    <property type="match status" value="1"/>
</dbReference>
<feature type="compositionally biased region" description="Basic residues" evidence="3">
    <location>
        <begin position="566"/>
        <end position="577"/>
    </location>
</feature>
<feature type="compositionally biased region" description="Basic and acidic residues" evidence="3">
    <location>
        <begin position="440"/>
        <end position="449"/>
    </location>
</feature>
<dbReference type="SMART" id="SM00855">
    <property type="entry name" value="PGAM"/>
    <property type="match status" value="1"/>
</dbReference>
<dbReference type="InterPro" id="IPR051695">
    <property type="entry name" value="Phosphoglycerate_Mutase"/>
</dbReference>
<dbReference type="InterPro" id="IPR029033">
    <property type="entry name" value="His_PPase_superfam"/>
</dbReference>
<dbReference type="GO" id="GO:0005829">
    <property type="term" value="C:cytosol"/>
    <property type="evidence" value="ECO:0000318"/>
    <property type="project" value="GO_Central"/>
</dbReference>
<keyword evidence="5" id="KW-1185">Reference proteome</keyword>
<dbReference type="PANTHER" id="PTHR46517:SF1">
    <property type="entry name" value="FRUCTOSE-2,6-BISPHOSPHATASE TIGAR"/>
    <property type="match status" value="1"/>
</dbReference>
<dbReference type="AlphaFoldDB" id="A0A1Y1HKZ5"/>
<evidence type="ECO:0000313" key="5">
    <source>
        <dbReference type="Proteomes" id="UP000054558"/>
    </source>
</evidence>
<feature type="region of interest" description="Disordered" evidence="3">
    <location>
        <begin position="674"/>
        <end position="755"/>
    </location>
</feature>
<sequence>MEVERPPFSDWEPHEKKVVLKLTLVRHGETVANRDRIVQGQTPGELTEFGREQARRLGKRVSKQRWDAFYCSDLARTQQTAQELLAGAGADVTSIMGDSGLVTSLLEAEEASEVHLGPNADEAKGSFPKMVSLKLLRERSAGELEGGPTGCVDAAAKASGVPSRYFRPKDGESWEDVQTRADQFLRWLVDGHLQTSPLPKSDSKPQGHVDGSAIAFKFSGDTIDGHGAIDKAFPPGSEAGTVLPVRAEPPRRMLRSGSFTGGVPNIHHLAQNIKHVPQNIPLGPDMAPPNQMRRSGSFSSKLRGIKRVPSSELQGLGVTSGGRMLRSGSFTGEPRAANKILGIPRSESFGEGGESAPPRVAGVKRAGSFNALAPKVMKRVDSLGLSKLFTEEMQVDEFAGGGADAARGGGESAGSGSDDELEGAGLYEGRRSGQYGRNGGKLEEEERRGSVSVWSDSDCGDGEMQVIELGPGGQNREEGMEGVEQAAETEERRPYRNSPAEMSGEAGKDREENGRRSGRHGASSLGSGDGEKGRSPKEGPEAPGPANGGDKFLRPFESGTDGKERPKGRRKGGRPSVKRVLVVTHGGFIKEFVNASMAYAEGPNLSKTRSQTRQSLGWRTLLNPAGLPSQEAAQVLDGANRPPGAASLQGPIQIQRTFGHNNFVSFRAVDENGRSEHLAGPSQNTFETREPSCDGASETLTPKRLSFDQHSVAGPSSPVSGPVSGSAPDEVGGTGPNGNPPANGDASGGANGTRFGAECRRATPVYPGRPRNTSVYEFEIKRLEGRRGTPRFTVKMIRENDVYHLDGLVATRTFHSPRTGQKAEEKVLWQSPLAKLLDQ</sequence>
<dbReference type="Gene3D" id="3.40.50.1240">
    <property type="entry name" value="Phosphoglycerate mutase-like"/>
    <property type="match status" value="1"/>
</dbReference>
<gene>
    <name evidence="4" type="ORF">KFL_000270390</name>
</gene>
<feature type="compositionally biased region" description="Gly residues" evidence="3">
    <location>
        <begin position="400"/>
        <end position="413"/>
    </location>
</feature>
<feature type="region of interest" description="Disordered" evidence="3">
    <location>
        <begin position="313"/>
        <end position="332"/>
    </location>
</feature>
<dbReference type="Proteomes" id="UP000054558">
    <property type="component" value="Unassembled WGS sequence"/>
</dbReference>
<dbReference type="CDD" id="cd07040">
    <property type="entry name" value="HP"/>
    <property type="match status" value="1"/>
</dbReference>
<feature type="compositionally biased region" description="Basic and acidic residues" evidence="3">
    <location>
        <begin position="506"/>
        <end position="515"/>
    </location>
</feature>
<dbReference type="SUPFAM" id="SSF53254">
    <property type="entry name" value="Phosphoglycerate mutase-like"/>
    <property type="match status" value="1"/>
</dbReference>
<dbReference type="PANTHER" id="PTHR46517">
    <property type="entry name" value="FRUCTOSE-2,6-BISPHOSPHATASE TIGAR"/>
    <property type="match status" value="1"/>
</dbReference>
<organism evidence="4 5">
    <name type="scientific">Klebsormidium nitens</name>
    <name type="common">Green alga</name>
    <name type="synonym">Ulothrix nitens</name>
    <dbReference type="NCBI Taxonomy" id="105231"/>
    <lineage>
        <taxon>Eukaryota</taxon>
        <taxon>Viridiplantae</taxon>
        <taxon>Streptophyta</taxon>
        <taxon>Klebsormidiophyceae</taxon>
        <taxon>Klebsormidiales</taxon>
        <taxon>Klebsormidiaceae</taxon>
        <taxon>Klebsormidium</taxon>
    </lineage>
</organism>
<accession>A0A1Y1HKZ5</accession>
<evidence type="ECO:0000256" key="3">
    <source>
        <dbReference type="SAM" id="MobiDB-lite"/>
    </source>
</evidence>
<name>A0A1Y1HKZ5_KLENI</name>
<keyword evidence="1" id="KW-0378">Hydrolase</keyword>
<reference evidence="4 5" key="1">
    <citation type="journal article" date="2014" name="Nat. Commun.">
        <title>Klebsormidium flaccidum genome reveals primary factors for plant terrestrial adaptation.</title>
        <authorList>
            <person name="Hori K."/>
            <person name="Maruyama F."/>
            <person name="Fujisawa T."/>
            <person name="Togashi T."/>
            <person name="Yamamoto N."/>
            <person name="Seo M."/>
            <person name="Sato S."/>
            <person name="Yamada T."/>
            <person name="Mori H."/>
            <person name="Tajima N."/>
            <person name="Moriyama T."/>
            <person name="Ikeuchi M."/>
            <person name="Watanabe M."/>
            <person name="Wada H."/>
            <person name="Kobayashi K."/>
            <person name="Saito M."/>
            <person name="Masuda T."/>
            <person name="Sasaki-Sekimoto Y."/>
            <person name="Mashiguchi K."/>
            <person name="Awai K."/>
            <person name="Shimojima M."/>
            <person name="Masuda S."/>
            <person name="Iwai M."/>
            <person name="Nobusawa T."/>
            <person name="Narise T."/>
            <person name="Kondo S."/>
            <person name="Saito H."/>
            <person name="Sato R."/>
            <person name="Murakawa M."/>
            <person name="Ihara Y."/>
            <person name="Oshima-Yamada Y."/>
            <person name="Ohtaka K."/>
            <person name="Satoh M."/>
            <person name="Sonobe K."/>
            <person name="Ishii M."/>
            <person name="Ohtani R."/>
            <person name="Kanamori-Sato M."/>
            <person name="Honoki R."/>
            <person name="Miyazaki D."/>
            <person name="Mochizuki H."/>
            <person name="Umetsu J."/>
            <person name="Higashi K."/>
            <person name="Shibata D."/>
            <person name="Kamiya Y."/>
            <person name="Sato N."/>
            <person name="Nakamura Y."/>
            <person name="Tabata S."/>
            <person name="Ida S."/>
            <person name="Kurokawa K."/>
            <person name="Ohta H."/>
        </authorList>
    </citation>
    <scope>NUCLEOTIDE SEQUENCE [LARGE SCALE GENOMIC DNA]</scope>
    <source>
        <strain evidence="4 5">NIES-2285</strain>
    </source>
</reference>
<feature type="binding site" evidence="2">
    <location>
        <position position="76"/>
    </location>
    <ligand>
        <name>substrate</name>
    </ligand>
</feature>
<dbReference type="EMBL" id="DF236976">
    <property type="protein sequence ID" value="GAQ79280.1"/>
    <property type="molecule type" value="Genomic_DNA"/>
</dbReference>
<evidence type="ECO:0000313" key="4">
    <source>
        <dbReference type="EMBL" id="GAQ79280.1"/>
    </source>
</evidence>
<evidence type="ECO:0000256" key="2">
    <source>
        <dbReference type="PIRSR" id="PIRSR613078-2"/>
    </source>
</evidence>